<gene>
    <name evidence="2" type="ORF">BROSI_A2974</name>
</gene>
<keyword evidence="3" id="KW-1185">Reference proteome</keyword>
<accession>A0ABQ0K0J1</accession>
<dbReference type="EMBL" id="BAFN01000001">
    <property type="protein sequence ID" value="GAN34438.1"/>
    <property type="molecule type" value="Genomic_DNA"/>
</dbReference>
<organism evidence="2 3">
    <name type="scientific">Candidatus Brocadia sinica JPN1</name>
    <dbReference type="NCBI Taxonomy" id="1197129"/>
    <lineage>
        <taxon>Bacteria</taxon>
        <taxon>Pseudomonadati</taxon>
        <taxon>Planctomycetota</taxon>
        <taxon>Candidatus Brocadiia</taxon>
        <taxon>Candidatus Brocadiales</taxon>
        <taxon>Candidatus Brocadiaceae</taxon>
        <taxon>Candidatus Brocadia</taxon>
    </lineage>
</organism>
<feature type="domain" description="Guanylate cyclase" evidence="1">
    <location>
        <begin position="16"/>
        <end position="156"/>
    </location>
</feature>
<reference evidence="3" key="1">
    <citation type="journal article" date="2015" name="Genome Announc.">
        <title>Draft Genome Sequence of an Anaerobic Ammonium-Oxidizing Bacterium, "Candidatus Brocadia sinica".</title>
        <authorList>
            <person name="Oshiki M."/>
            <person name="Shinyako-Hata K."/>
            <person name="Satoh H."/>
            <person name="Okabe S."/>
        </authorList>
    </citation>
    <scope>NUCLEOTIDE SEQUENCE [LARGE SCALE GENOMIC DNA]</scope>
    <source>
        <strain evidence="3">JPN1</strain>
    </source>
</reference>
<name>A0ABQ0K0J1_9BACT</name>
<dbReference type="SUPFAM" id="SSF55073">
    <property type="entry name" value="Nucleotide cyclase"/>
    <property type="match status" value="1"/>
</dbReference>
<sequence length="285" mass="33389">MENNTIKFPTEKAKRIVLFCDLRNSTDILMDFEHGIYCGIESSGVKPFTYAEFIMDVHETSYKELYLGHENTYAEIYGDGVMGIFPEDNAKYILENIYRLTKRMRIYNDSQSEGVFKPRIDIGFGITVGGVSFVYYPLDKRHHPVGRCIHEAARIEGLSRLYDARVLISDRFFKFAEGYIHTDQRFSYRFIDRIILKGFREPVTLFELLIDNDPRFEIKKNSMKEYSEAYSRYCRREWGTAAELFQKIYQEYGLGIGSVMAKRCNILSKSPSNTDWNGIWNMKDK</sequence>
<dbReference type="Gene3D" id="3.30.70.1230">
    <property type="entry name" value="Nucleotide cyclase"/>
    <property type="match status" value="1"/>
</dbReference>
<dbReference type="Proteomes" id="UP000032309">
    <property type="component" value="Unassembled WGS sequence"/>
</dbReference>
<dbReference type="PROSITE" id="PS50125">
    <property type="entry name" value="GUANYLATE_CYCLASE_2"/>
    <property type="match status" value="1"/>
</dbReference>
<evidence type="ECO:0000259" key="1">
    <source>
        <dbReference type="PROSITE" id="PS50125"/>
    </source>
</evidence>
<protein>
    <recommendedName>
        <fullName evidence="1">Guanylate cyclase domain-containing protein</fullName>
    </recommendedName>
</protein>
<dbReference type="InterPro" id="IPR029787">
    <property type="entry name" value="Nucleotide_cyclase"/>
</dbReference>
<dbReference type="RefSeq" id="WP_052564447.1">
    <property type="nucleotide sequence ID" value="NZ_BAFN01000001.1"/>
</dbReference>
<proteinExistence type="predicted"/>
<dbReference type="InterPro" id="IPR001054">
    <property type="entry name" value="A/G_cyclase"/>
</dbReference>
<evidence type="ECO:0000313" key="2">
    <source>
        <dbReference type="EMBL" id="GAN34438.1"/>
    </source>
</evidence>
<comment type="caution">
    <text evidence="2">The sequence shown here is derived from an EMBL/GenBank/DDBJ whole genome shotgun (WGS) entry which is preliminary data.</text>
</comment>
<evidence type="ECO:0000313" key="3">
    <source>
        <dbReference type="Proteomes" id="UP000032309"/>
    </source>
</evidence>